<evidence type="ECO:0000313" key="1">
    <source>
        <dbReference type="EMBL" id="OIJ26792.1"/>
    </source>
</evidence>
<evidence type="ECO:0000313" key="2">
    <source>
        <dbReference type="Proteomes" id="UP000033772"/>
    </source>
</evidence>
<dbReference type="EMBL" id="JZDQ02000013">
    <property type="protein sequence ID" value="OIJ26792.1"/>
    <property type="molecule type" value="Genomic_DNA"/>
</dbReference>
<sequence>MLAEVARLEAELAGTRAGRNPDDSSDLTDYLAGLTHCCALYAANDSPDRPRVLWNLYPGAEAGLPNPDTVYKYVTVSPDHRYEITGRRGTSADLTFQVDDAGPERAGRLNRNLGLLAEPDLHVLPDGTFTITAGPDEAQGRPNHLHLPPGARRIMIRDTMSDWSQTPTSLAVRRVGGAPVVPEPGLDELADRAAAFLASAAPLWVRIPEQYNYVHPPNTLPPARPTGAGGLQSQYVTTGTFSLTDDEALVVTAGQGTASYLGFQVGSNWYVDYDYRSHTSSLTSAQAAPNPDGSYSWVIALRDPGHANWIDPVGHHEGLTLMRWQGLTAPLAPDNSPRVTRVALADLTAALPAGSPFVSTVDRKRKAAVRRWQFDRRVATLRFPHTNSG</sequence>
<proteinExistence type="predicted"/>
<dbReference type="Proteomes" id="UP000033772">
    <property type="component" value="Unassembled WGS sequence"/>
</dbReference>
<dbReference type="AlphaFoldDB" id="A0A1J4N813"/>
<reference evidence="1" key="1">
    <citation type="submission" date="2016-10" db="EMBL/GenBank/DDBJ databases">
        <title>Draft Genome Sequence of Nocardioides luteus Strain BAFB, an Alkane-Degrading Bacterium Isolated from JP-7 Polluted Soil.</title>
        <authorList>
            <person name="Brown L."/>
            <person name="Ruiz O.N."/>
            <person name="Gunasekera T."/>
        </authorList>
    </citation>
    <scope>NUCLEOTIDE SEQUENCE [LARGE SCALE GENOMIC DNA]</scope>
    <source>
        <strain evidence="1">BAFB</strain>
    </source>
</reference>
<dbReference type="STRING" id="1844.UG56_011185"/>
<accession>A0A1J4N813</accession>
<gene>
    <name evidence="1" type="ORF">UG56_011185</name>
</gene>
<organism evidence="1 2">
    <name type="scientific">Nocardioides luteus</name>
    <dbReference type="NCBI Taxonomy" id="1844"/>
    <lineage>
        <taxon>Bacteria</taxon>
        <taxon>Bacillati</taxon>
        <taxon>Actinomycetota</taxon>
        <taxon>Actinomycetes</taxon>
        <taxon>Propionibacteriales</taxon>
        <taxon>Nocardioidaceae</taxon>
        <taxon>Nocardioides</taxon>
    </lineage>
</organism>
<keyword evidence="2" id="KW-1185">Reference proteome</keyword>
<name>A0A1J4N813_9ACTN</name>
<comment type="caution">
    <text evidence="1">The sequence shown here is derived from an EMBL/GenBank/DDBJ whole genome shotgun (WGS) entry which is preliminary data.</text>
</comment>
<protein>
    <recommendedName>
        <fullName evidence="3">DUF1214 domain-containing protein</fullName>
    </recommendedName>
</protein>
<evidence type="ECO:0008006" key="3">
    <source>
        <dbReference type="Google" id="ProtNLM"/>
    </source>
</evidence>